<evidence type="ECO:0000259" key="5">
    <source>
        <dbReference type="Pfam" id="PF00155"/>
    </source>
</evidence>
<evidence type="ECO:0000256" key="2">
    <source>
        <dbReference type="ARBA" id="ARBA00022576"/>
    </source>
</evidence>
<dbReference type="InterPro" id="IPR004839">
    <property type="entry name" value="Aminotransferase_I/II_large"/>
</dbReference>
<evidence type="ECO:0000256" key="4">
    <source>
        <dbReference type="ARBA" id="ARBA00022898"/>
    </source>
</evidence>
<reference evidence="6 8" key="1">
    <citation type="submission" date="2014-02" db="EMBL/GenBank/DDBJ databases">
        <title>Expanding our view of genomic diversity in Candidatus Accumulibacter clades.</title>
        <authorList>
            <person name="Skennerton C.T."/>
            <person name="Barr J.J."/>
            <person name="Slater F.R."/>
            <person name="Bond P.L."/>
            <person name="Tyson G.W."/>
        </authorList>
    </citation>
    <scope>NUCLEOTIDE SEQUENCE [LARGE SCALE GENOMIC DNA]</scope>
    <source>
        <strain evidence="8">SK-02</strain>
    </source>
</reference>
<dbReference type="InterPro" id="IPR050859">
    <property type="entry name" value="Class-I_PLP-dep_aminotransf"/>
</dbReference>
<dbReference type="Pfam" id="PF00155">
    <property type="entry name" value="Aminotran_1_2"/>
    <property type="match status" value="1"/>
</dbReference>
<dbReference type="STRING" id="1453999.AW06_003477"/>
<accession>A0A080ME31</accession>
<organism evidence="6 8">
    <name type="scientific">Candidatus Accumulibacter cognatus</name>
    <dbReference type="NCBI Taxonomy" id="2954383"/>
    <lineage>
        <taxon>Bacteria</taxon>
        <taxon>Pseudomonadati</taxon>
        <taxon>Pseudomonadota</taxon>
        <taxon>Betaproteobacteria</taxon>
        <taxon>Candidatus Accumulibacter</taxon>
    </lineage>
</organism>
<comment type="cofactor">
    <cofactor evidence="1">
        <name>pyridoxal 5'-phosphate</name>
        <dbReference type="ChEBI" id="CHEBI:597326"/>
    </cofactor>
</comment>
<dbReference type="RefSeq" id="WP_138678496.1">
    <property type="nucleotide sequence ID" value="NZ_JDST02000084.1"/>
</dbReference>
<dbReference type="Proteomes" id="UP000021315">
    <property type="component" value="Unassembled WGS sequence"/>
</dbReference>
<dbReference type="GO" id="GO:1901605">
    <property type="term" value="P:alpha-amino acid metabolic process"/>
    <property type="evidence" value="ECO:0007669"/>
    <property type="project" value="TreeGrafter"/>
</dbReference>
<evidence type="ECO:0000256" key="3">
    <source>
        <dbReference type="ARBA" id="ARBA00022679"/>
    </source>
</evidence>
<dbReference type="EC" id="2.6.1.39" evidence="6"/>
<dbReference type="InterPro" id="IPR015422">
    <property type="entry name" value="PyrdxlP-dep_Trfase_small"/>
</dbReference>
<dbReference type="Proteomes" id="UP000509684">
    <property type="component" value="Chromosome"/>
</dbReference>
<dbReference type="InterPro" id="IPR015424">
    <property type="entry name" value="PyrdxlP-dep_Trfase"/>
</dbReference>
<dbReference type="PANTHER" id="PTHR42790">
    <property type="entry name" value="AMINOTRANSFERASE"/>
    <property type="match status" value="1"/>
</dbReference>
<evidence type="ECO:0000313" key="8">
    <source>
        <dbReference type="Proteomes" id="UP000021315"/>
    </source>
</evidence>
<dbReference type="KEGG" id="acog:HWD57_12015"/>
<dbReference type="SUPFAM" id="SSF53383">
    <property type="entry name" value="PLP-dependent transferases"/>
    <property type="match status" value="1"/>
</dbReference>
<dbReference type="EMBL" id="JDST02000084">
    <property type="protein sequence ID" value="KFB75484.1"/>
    <property type="molecule type" value="Genomic_DNA"/>
</dbReference>
<reference evidence="7" key="3">
    <citation type="submission" date="2020-06" db="EMBL/GenBank/DDBJ databases">
        <authorList>
            <person name="Arumugam K."/>
            <person name="Besarab I."/>
            <person name="Haryono M."/>
            <person name="Bagci C."/>
            <person name="Beier S."/>
            <person name="Buchfink B."/>
            <person name="Gorska A."/>
            <person name="Qiu G."/>
            <person name="Huson D.H."/>
            <person name="Williams R.B."/>
        </authorList>
    </citation>
    <scope>NUCLEOTIDE SEQUENCE</scope>
    <source>
        <strain evidence="7">SSA1</strain>
    </source>
</reference>
<evidence type="ECO:0000313" key="9">
    <source>
        <dbReference type="Proteomes" id="UP000509684"/>
    </source>
</evidence>
<dbReference type="GO" id="GO:0047536">
    <property type="term" value="F:2-aminoadipate transaminase activity"/>
    <property type="evidence" value="ECO:0007669"/>
    <property type="project" value="UniProtKB-EC"/>
</dbReference>
<keyword evidence="8" id="KW-1185">Reference proteome</keyword>
<dbReference type="Gene3D" id="3.90.1150.10">
    <property type="entry name" value="Aspartate Aminotransferase, domain 1"/>
    <property type="match status" value="1"/>
</dbReference>
<feature type="domain" description="Aminotransferase class I/classII large" evidence="5">
    <location>
        <begin position="77"/>
        <end position="416"/>
    </location>
</feature>
<dbReference type="GO" id="GO:0030170">
    <property type="term" value="F:pyridoxal phosphate binding"/>
    <property type="evidence" value="ECO:0007669"/>
    <property type="project" value="InterPro"/>
</dbReference>
<evidence type="ECO:0000313" key="6">
    <source>
        <dbReference type="EMBL" id="KFB75484.1"/>
    </source>
</evidence>
<protein>
    <submittedName>
        <fullName evidence="6">2-aminoadipate transaminase</fullName>
        <ecNumber evidence="6">2.6.1.39</ecNumber>
    </submittedName>
    <submittedName>
        <fullName evidence="7">PLP-dependent aminotransferase family protein</fullName>
    </submittedName>
</protein>
<keyword evidence="4" id="KW-0663">Pyridoxal phosphate</keyword>
<dbReference type="CDD" id="cd00609">
    <property type="entry name" value="AAT_like"/>
    <property type="match status" value="1"/>
</dbReference>
<dbReference type="Gene3D" id="3.40.640.10">
    <property type="entry name" value="Type I PLP-dependent aspartate aminotransferase-like (Major domain)"/>
    <property type="match status" value="1"/>
</dbReference>
<accession>A0A7D5NDR7</accession>
<reference evidence="7 9" key="2">
    <citation type="journal article" date="2019" name="Microbiome">
        <title>Annotated bacterial chromosomes from frame-shift-corrected long-read metagenomic data.</title>
        <authorList>
            <person name="Arumugam K."/>
            <person name="Bagci C."/>
            <person name="Bessarab I."/>
            <person name="Beier S."/>
            <person name="Buchfink B."/>
            <person name="Gorska A."/>
            <person name="Qiu G."/>
            <person name="Huson D.H."/>
            <person name="Williams R.B.H."/>
        </authorList>
    </citation>
    <scope>NUCLEOTIDE SEQUENCE [LARGE SCALE GENOMIC DNA]</scope>
    <source>
        <strain evidence="7">SSA1</strain>
    </source>
</reference>
<evidence type="ECO:0000313" key="7">
    <source>
        <dbReference type="EMBL" id="QLH50429.1"/>
    </source>
</evidence>
<dbReference type="PANTHER" id="PTHR42790:SF19">
    <property type="entry name" value="KYNURENINE_ALPHA-AMINOADIPATE AMINOTRANSFERASE, MITOCHONDRIAL"/>
    <property type="match status" value="1"/>
</dbReference>
<proteinExistence type="predicted"/>
<dbReference type="InterPro" id="IPR015421">
    <property type="entry name" value="PyrdxlP-dep_Trfase_major"/>
</dbReference>
<name>A0A080ME31_9PROT</name>
<dbReference type="EMBL" id="CP058708">
    <property type="protein sequence ID" value="QLH50429.1"/>
    <property type="molecule type" value="Genomic_DNA"/>
</dbReference>
<dbReference type="AlphaFoldDB" id="A0A080ME31"/>
<sequence>MTAAALRQTDLHSLPAPPSVAVAVQEAGRRVGSSADWHFAPAAAALEGSAIREILKVTEQAAVLSFAGGLPNPAAFPVEALRASTARVLADDASGALQYGPTEGYGPLRELVAARLSAAGQPTTPAEVLITTGSQQALDLIGKAFLVPGGALLARNPTYLGALQAFALQTPRVIDLDAWIDTGIRRAPQLGGGLAFCYLTPNFANPDGATMPTDVRRALLARLDDAGMPLVEDDPYGELWSDAPPPPACRALAPQRTLYLGSFSKVLAPGLRVGYVAGPRLAIELLTRLKQAADLHTPSLNQRIIAALIEDGTLDRQLPVVRAIYQRQRNALLAAMDRHLSRFATWEATKGGMFVWVTLRPDSGLEAKSLFECALARQVAFVPGAPFYFAAPDPRTLRLAFSTLPAACMDEGMARLSAACEDALARGVCS</sequence>
<gene>
    <name evidence="6" type="primary">lysN</name>
    <name evidence="6" type="ORF">AW06_003477</name>
    <name evidence="7" type="ORF">HWD57_12015</name>
</gene>
<keyword evidence="3 6" id="KW-0808">Transferase</keyword>
<keyword evidence="2 6" id="KW-0032">Aminotransferase</keyword>
<evidence type="ECO:0000256" key="1">
    <source>
        <dbReference type="ARBA" id="ARBA00001933"/>
    </source>
</evidence>